<accession>A0A9K3GM65</accession>
<evidence type="ECO:0000313" key="1">
    <source>
        <dbReference type="EMBL" id="GIQ87285.1"/>
    </source>
</evidence>
<name>A0A9K3GM65_9EUKA</name>
<sequence>MASVGRSEVDEGTQRYSEISQELVDLGYLDDAATAFLEGEVCVGVASYSTGEGALFTLSPEETLVLSAAVERHTLMFESIPRNSTERRVLAQRLVVMGVITQRECNILLAAIDVFGGIETTDNPWDAVLGVRGIWVDIMHILHEGRKRIASRVALG</sequence>
<protein>
    <submittedName>
        <fullName evidence="1">Uncharacterized protein</fullName>
    </submittedName>
</protein>
<keyword evidence="2" id="KW-1185">Reference proteome</keyword>
<dbReference type="Proteomes" id="UP000265618">
    <property type="component" value="Unassembled WGS sequence"/>
</dbReference>
<reference evidence="1 2" key="1">
    <citation type="journal article" date="2018" name="PLoS ONE">
        <title>The draft genome of Kipferlia bialata reveals reductive genome evolution in fornicate parasites.</title>
        <authorList>
            <person name="Tanifuji G."/>
            <person name="Takabayashi S."/>
            <person name="Kume K."/>
            <person name="Takagi M."/>
            <person name="Nakayama T."/>
            <person name="Kamikawa R."/>
            <person name="Inagaki Y."/>
            <person name="Hashimoto T."/>
        </authorList>
    </citation>
    <scope>NUCLEOTIDE SEQUENCE [LARGE SCALE GENOMIC DNA]</scope>
    <source>
        <strain evidence="1">NY0173</strain>
    </source>
</reference>
<gene>
    <name evidence="1" type="ORF">KIPB_009289</name>
</gene>
<organism evidence="1 2">
    <name type="scientific">Kipferlia bialata</name>
    <dbReference type="NCBI Taxonomy" id="797122"/>
    <lineage>
        <taxon>Eukaryota</taxon>
        <taxon>Metamonada</taxon>
        <taxon>Carpediemonas-like organisms</taxon>
        <taxon>Kipferlia</taxon>
    </lineage>
</organism>
<dbReference type="AlphaFoldDB" id="A0A9K3GM65"/>
<dbReference type="EMBL" id="BDIP01003108">
    <property type="protein sequence ID" value="GIQ87285.1"/>
    <property type="molecule type" value="Genomic_DNA"/>
</dbReference>
<proteinExistence type="predicted"/>
<evidence type="ECO:0000313" key="2">
    <source>
        <dbReference type="Proteomes" id="UP000265618"/>
    </source>
</evidence>
<comment type="caution">
    <text evidence="1">The sequence shown here is derived from an EMBL/GenBank/DDBJ whole genome shotgun (WGS) entry which is preliminary data.</text>
</comment>